<dbReference type="InterPro" id="IPR012902">
    <property type="entry name" value="N_methyl_site"/>
</dbReference>
<evidence type="ECO:0000256" key="1">
    <source>
        <dbReference type="SAM" id="Phobius"/>
    </source>
</evidence>
<name>A0A7U7EQM1_9GAMM</name>
<dbReference type="PROSITE" id="PS00409">
    <property type="entry name" value="PROKAR_NTER_METHYL"/>
    <property type="match status" value="1"/>
</dbReference>
<dbReference type="Pfam" id="PF07963">
    <property type="entry name" value="N_methyl"/>
    <property type="match status" value="1"/>
</dbReference>
<dbReference type="RefSeq" id="WP_187672348.1">
    <property type="nucleotide sequence ID" value="NZ_CAJFCI010000070.1"/>
</dbReference>
<feature type="transmembrane region" description="Helical" evidence="1">
    <location>
        <begin position="12"/>
        <end position="30"/>
    </location>
</feature>
<comment type="caution">
    <text evidence="2">The sequence shown here is derived from an EMBL/GenBank/DDBJ whole genome shotgun (WGS) entry which is preliminary data.</text>
</comment>
<accession>A0A7U7EQM1</accession>
<organism evidence="2 3">
    <name type="scientific">Zestomonas carbonaria</name>
    <dbReference type="NCBI Taxonomy" id="2762745"/>
    <lineage>
        <taxon>Bacteria</taxon>
        <taxon>Pseudomonadati</taxon>
        <taxon>Pseudomonadota</taxon>
        <taxon>Gammaproteobacteria</taxon>
        <taxon>Pseudomonadales</taxon>
        <taxon>Pseudomonadaceae</taxon>
        <taxon>Zestomonas</taxon>
    </lineage>
</organism>
<evidence type="ECO:0000313" key="3">
    <source>
        <dbReference type="Proteomes" id="UP000583387"/>
    </source>
</evidence>
<evidence type="ECO:0008006" key="4">
    <source>
        <dbReference type="Google" id="ProtNLM"/>
    </source>
</evidence>
<protein>
    <recommendedName>
        <fullName evidence="4">Type IV pilus assembly protein PilW</fullName>
    </recommendedName>
</protein>
<keyword evidence="3" id="KW-1185">Reference proteome</keyword>
<sequence length="215" mass="22768">MKRQKGLSLIELMIAILISSLLLLGVIQLFSNTTASDRTNTAMARVQESGRIALEIIGADARRAGYQGCSSAANKTTIGSLTFPDAALATATGSITFRYATPTNTGTLFGTNKACDNTTLYLNNVTYSSCPSGNVQRICKSINGGVADPILDNAAITAISFSIPSGGNTLWKNSADITTAELASARSARITLTITDTRNEISRVFSGTYELRNRL</sequence>
<dbReference type="EMBL" id="CAJFCI010000070">
    <property type="protein sequence ID" value="CAD5109033.1"/>
    <property type="molecule type" value="Genomic_DNA"/>
</dbReference>
<dbReference type="InterPro" id="IPR045584">
    <property type="entry name" value="Pilin-like"/>
</dbReference>
<dbReference type="NCBIfam" id="TIGR02532">
    <property type="entry name" value="IV_pilin_GFxxxE"/>
    <property type="match status" value="1"/>
</dbReference>
<evidence type="ECO:0000313" key="2">
    <source>
        <dbReference type="EMBL" id="CAD5109033.1"/>
    </source>
</evidence>
<proteinExistence type="predicted"/>
<dbReference type="Proteomes" id="UP000583387">
    <property type="component" value="Unassembled WGS sequence"/>
</dbReference>
<dbReference type="SUPFAM" id="SSF54523">
    <property type="entry name" value="Pili subunits"/>
    <property type="match status" value="1"/>
</dbReference>
<gene>
    <name evidence="2" type="ORF">PSEWESI4_03329</name>
</gene>
<dbReference type="AlphaFoldDB" id="A0A7U7EQM1"/>
<reference evidence="2 3" key="1">
    <citation type="submission" date="2020-08" db="EMBL/GenBank/DDBJ databases">
        <authorList>
            <person name="Criscuolo A."/>
        </authorList>
    </citation>
    <scope>NUCLEOTIDE SEQUENCE [LARGE SCALE GENOMIC DNA]</scope>
    <source>
        <strain evidence="2">CIP111764</strain>
    </source>
</reference>
<keyword evidence="1" id="KW-1133">Transmembrane helix</keyword>
<keyword evidence="1" id="KW-0472">Membrane</keyword>
<keyword evidence="1" id="KW-0812">Transmembrane</keyword>